<keyword evidence="2" id="KW-0813">Transport</keyword>
<evidence type="ECO:0000256" key="1">
    <source>
        <dbReference type="ARBA" id="ARBA00012352"/>
    </source>
</evidence>
<dbReference type="CDD" id="cd00829">
    <property type="entry name" value="SCP-x_thiolase"/>
    <property type="match status" value="1"/>
</dbReference>
<comment type="caution">
    <text evidence="9">The sequence shown here is derived from an EMBL/GenBank/DDBJ whole genome shotgun (WGS) entry which is preliminary data.</text>
</comment>
<dbReference type="EC" id="2.3.1.176" evidence="1"/>
<sequence>MRDVYIVGAGMTPFRRNPETTLRALATGAVAEAVRDANITMAEVNTVYFANAAHGLIHGQEMIRGQVALRDSGLTGQAVVNVENACASGSTAAHLACTAVASEAVDVALVVGAEQMSHPDRSRSLAAIGTAVDIGEVETLRTKLHSETGSASSRSLFMDIYADQARRYLDSTAATAQDFAELTVKNRGHAALNPFAQRRDALTVDEVLASRSIAGPLTLPMCSPIGDGAAALVVASRRVAERSPAPLVRLVASCLVSGQTDGASPSAERRAANAAYASAGIGPGDVDVIELHDAAAPAELTILEELGICPPGEAVHLSRSGATRLGGRIPVNTSGGLVSRGHPLGATGCAQLVELVTQLRGAAGPRQIAGARVGLAENAGGHLGPDPAAVCVTMVQKVDRR</sequence>
<dbReference type="PANTHER" id="PTHR42870">
    <property type="entry name" value="ACETYL-COA C-ACETYLTRANSFERASE"/>
    <property type="match status" value="1"/>
</dbReference>
<dbReference type="InterPro" id="IPR020616">
    <property type="entry name" value="Thiolase_N"/>
</dbReference>
<evidence type="ECO:0000256" key="4">
    <source>
        <dbReference type="ARBA" id="ARBA00023055"/>
    </source>
</evidence>
<name>A0A1X0D905_9MYCO</name>
<dbReference type="Pfam" id="PF22691">
    <property type="entry name" value="Thiolase_C_1"/>
    <property type="match status" value="1"/>
</dbReference>
<evidence type="ECO:0000256" key="3">
    <source>
        <dbReference type="ARBA" id="ARBA00022679"/>
    </source>
</evidence>
<dbReference type="InterPro" id="IPR016039">
    <property type="entry name" value="Thiolase-like"/>
</dbReference>
<dbReference type="InterPro" id="IPR002155">
    <property type="entry name" value="Thiolase"/>
</dbReference>
<dbReference type="GO" id="GO:0006869">
    <property type="term" value="P:lipid transport"/>
    <property type="evidence" value="ECO:0007669"/>
    <property type="project" value="UniProtKB-KW"/>
</dbReference>
<reference evidence="9 10" key="1">
    <citation type="submission" date="2017-02" db="EMBL/GenBank/DDBJ databases">
        <title>The new phylogeny of genus Mycobacterium.</title>
        <authorList>
            <person name="Tortoli E."/>
            <person name="Trovato A."/>
            <person name="Cirillo D.M."/>
        </authorList>
    </citation>
    <scope>NUCLEOTIDE SEQUENCE [LARGE SCALE GENOMIC DNA]</scope>
    <source>
        <strain evidence="9 10">FI-09383</strain>
    </source>
</reference>
<dbReference type="OrthoDB" id="9785768at2"/>
<keyword evidence="4" id="KW-0445">Lipid transport</keyword>
<dbReference type="Pfam" id="PF00108">
    <property type="entry name" value="Thiolase_N"/>
    <property type="match status" value="1"/>
</dbReference>
<proteinExistence type="predicted"/>
<dbReference type="AlphaFoldDB" id="A0A1X0D905"/>
<dbReference type="InterPro" id="IPR055140">
    <property type="entry name" value="Thiolase_C_2"/>
</dbReference>
<dbReference type="RefSeq" id="WP_083042331.1">
    <property type="nucleotide sequence ID" value="NZ_MVHP01000002.1"/>
</dbReference>
<evidence type="ECO:0000256" key="5">
    <source>
        <dbReference type="ARBA" id="ARBA00023121"/>
    </source>
</evidence>
<dbReference type="GO" id="GO:0008289">
    <property type="term" value="F:lipid binding"/>
    <property type="evidence" value="ECO:0007669"/>
    <property type="project" value="UniProtKB-KW"/>
</dbReference>
<protein>
    <recommendedName>
        <fullName evidence="1">propanoyl-CoA C-acyltransferase</fullName>
        <ecNumber evidence="1">2.3.1.176</ecNumber>
    </recommendedName>
    <alternativeName>
        <fullName evidence="6">Propanoyl-CoA C-acyltransferase</fullName>
    </alternativeName>
</protein>
<dbReference type="SUPFAM" id="SSF53901">
    <property type="entry name" value="Thiolase-like"/>
    <property type="match status" value="1"/>
</dbReference>
<dbReference type="STRING" id="81858.BST23_02380"/>
<evidence type="ECO:0000259" key="7">
    <source>
        <dbReference type="Pfam" id="PF00108"/>
    </source>
</evidence>
<dbReference type="Proteomes" id="UP000192772">
    <property type="component" value="Unassembled WGS sequence"/>
</dbReference>
<evidence type="ECO:0000313" key="9">
    <source>
        <dbReference type="EMBL" id="ORA68699.1"/>
    </source>
</evidence>
<gene>
    <name evidence="9" type="ORF">BST23_02380</name>
</gene>
<dbReference type="PROSITE" id="PS00737">
    <property type="entry name" value="THIOLASE_2"/>
    <property type="match status" value="1"/>
</dbReference>
<evidence type="ECO:0000256" key="2">
    <source>
        <dbReference type="ARBA" id="ARBA00022448"/>
    </source>
</evidence>
<dbReference type="InterPro" id="IPR020613">
    <property type="entry name" value="Thiolase_CS"/>
</dbReference>
<evidence type="ECO:0000313" key="10">
    <source>
        <dbReference type="Proteomes" id="UP000192772"/>
    </source>
</evidence>
<organism evidence="9 10">
    <name type="scientific">Mycolicibacterium elephantis</name>
    <dbReference type="NCBI Taxonomy" id="81858"/>
    <lineage>
        <taxon>Bacteria</taxon>
        <taxon>Bacillati</taxon>
        <taxon>Actinomycetota</taxon>
        <taxon>Actinomycetes</taxon>
        <taxon>Mycobacteriales</taxon>
        <taxon>Mycobacteriaceae</taxon>
        <taxon>Mycolicibacterium</taxon>
    </lineage>
</organism>
<evidence type="ECO:0000259" key="8">
    <source>
        <dbReference type="Pfam" id="PF22691"/>
    </source>
</evidence>
<dbReference type="PANTHER" id="PTHR42870:SF1">
    <property type="entry name" value="NON-SPECIFIC LIPID-TRANSFER PROTEIN-LIKE 2"/>
    <property type="match status" value="1"/>
</dbReference>
<accession>A0A1X0D905</accession>
<keyword evidence="3" id="KW-0808">Transferase</keyword>
<dbReference type="GO" id="GO:0016747">
    <property type="term" value="F:acyltransferase activity, transferring groups other than amino-acyl groups"/>
    <property type="evidence" value="ECO:0007669"/>
    <property type="project" value="InterPro"/>
</dbReference>
<dbReference type="EMBL" id="MVHP01000002">
    <property type="protein sequence ID" value="ORA68699.1"/>
    <property type="molecule type" value="Genomic_DNA"/>
</dbReference>
<feature type="domain" description="Thiolase C-terminal" evidence="8">
    <location>
        <begin position="260"/>
        <end position="383"/>
    </location>
</feature>
<feature type="domain" description="Thiolase N-terminal" evidence="7">
    <location>
        <begin position="4"/>
        <end position="237"/>
    </location>
</feature>
<dbReference type="PIRSF" id="PIRSF000429">
    <property type="entry name" value="Ac-CoA_Ac_transf"/>
    <property type="match status" value="1"/>
</dbReference>
<dbReference type="Gene3D" id="3.40.47.10">
    <property type="match status" value="1"/>
</dbReference>
<keyword evidence="5" id="KW-0446">Lipid-binding</keyword>
<evidence type="ECO:0000256" key="6">
    <source>
        <dbReference type="ARBA" id="ARBA00032316"/>
    </source>
</evidence>